<dbReference type="PATRIC" id="fig|1299334.3.peg.9880"/>
<name>X7YIJ4_MYCXE</name>
<feature type="region of interest" description="Disordered" evidence="1">
    <location>
        <begin position="123"/>
        <end position="161"/>
    </location>
</feature>
<dbReference type="EMBL" id="JAOB01000093">
    <property type="protein sequence ID" value="EUA06641.1"/>
    <property type="molecule type" value="Genomic_DNA"/>
</dbReference>
<reference evidence="3" key="1">
    <citation type="submission" date="2014-01" db="EMBL/GenBank/DDBJ databases">
        <authorList>
            <person name="Brown-Elliot B."/>
            <person name="Wallace R."/>
            <person name="Lenaerts A."/>
            <person name="Ordway D."/>
            <person name="DeGroote M.A."/>
            <person name="Parker T."/>
            <person name="Sizemore C."/>
            <person name="Tallon L.J."/>
            <person name="Sadzewicz L.K."/>
            <person name="Sengamalay N."/>
            <person name="Fraser C.M."/>
            <person name="Hine E."/>
            <person name="Shefchek K.A."/>
            <person name="Das S.P."/>
            <person name="Tettelin H."/>
        </authorList>
    </citation>
    <scope>NUCLEOTIDE SEQUENCE [LARGE SCALE GENOMIC DNA]</scope>
    <source>
        <strain evidence="3">4042</strain>
    </source>
</reference>
<evidence type="ECO:0000256" key="1">
    <source>
        <dbReference type="SAM" id="MobiDB-lite"/>
    </source>
</evidence>
<gene>
    <name evidence="3" type="ORF">I553_0290</name>
</gene>
<evidence type="ECO:0000256" key="2">
    <source>
        <dbReference type="SAM" id="Phobius"/>
    </source>
</evidence>
<proteinExistence type="predicted"/>
<feature type="compositionally biased region" description="Basic residues" evidence="1">
    <location>
        <begin position="132"/>
        <end position="147"/>
    </location>
</feature>
<protein>
    <submittedName>
        <fullName evidence="3">Uncharacterized protein</fullName>
    </submittedName>
</protein>
<keyword evidence="2" id="KW-0812">Transmembrane</keyword>
<dbReference type="AlphaFoldDB" id="X7YIJ4"/>
<organism evidence="3">
    <name type="scientific">Mycobacterium xenopi 4042</name>
    <dbReference type="NCBI Taxonomy" id="1299334"/>
    <lineage>
        <taxon>Bacteria</taxon>
        <taxon>Bacillati</taxon>
        <taxon>Actinomycetota</taxon>
        <taxon>Actinomycetes</taxon>
        <taxon>Mycobacteriales</taxon>
        <taxon>Mycobacteriaceae</taxon>
        <taxon>Mycobacterium</taxon>
    </lineage>
</organism>
<keyword evidence="2" id="KW-0472">Membrane</keyword>
<comment type="caution">
    <text evidence="3">The sequence shown here is derived from an EMBL/GenBank/DDBJ whole genome shotgun (WGS) entry which is preliminary data.</text>
</comment>
<accession>X7YIJ4</accession>
<sequence length="177" mass="18921">MTLADAISEFLAGPGYYIEFYPTIVQAANGNLAVLVFASLVYFSEIGFEMFSETLRVGVYLVATTPFVPLATAAALPSLPPRRRSGRFRGPGGLAGLAAHPTAVPIAPPAVIGPVVIAPVGPATARPAAPHPARRRRRPQRPRRLLRPMHPASPADPAGRSCSPTWWATWAWVPRPT</sequence>
<feature type="transmembrane region" description="Helical" evidence="2">
    <location>
        <begin position="32"/>
        <end position="51"/>
    </location>
</feature>
<keyword evidence="2" id="KW-1133">Transmembrane helix</keyword>
<feature type="transmembrane region" description="Helical" evidence="2">
    <location>
        <begin position="57"/>
        <end position="79"/>
    </location>
</feature>
<evidence type="ECO:0000313" key="3">
    <source>
        <dbReference type="EMBL" id="EUA06641.1"/>
    </source>
</evidence>